<keyword evidence="1" id="KW-0560">Oxidoreductase</keyword>
<proteinExistence type="predicted"/>
<organism evidence="2 3">
    <name type="scientific">Pleurostoma richardsiae</name>
    <dbReference type="NCBI Taxonomy" id="41990"/>
    <lineage>
        <taxon>Eukaryota</taxon>
        <taxon>Fungi</taxon>
        <taxon>Dikarya</taxon>
        <taxon>Ascomycota</taxon>
        <taxon>Pezizomycotina</taxon>
        <taxon>Sordariomycetes</taxon>
        <taxon>Sordariomycetidae</taxon>
        <taxon>Calosphaeriales</taxon>
        <taxon>Pleurostomataceae</taxon>
        <taxon>Pleurostoma</taxon>
    </lineage>
</organism>
<sequence length="400" mass="43888">MVLALYGLGASASTIRKHYAAEQLRSKPIKPHLEKSDEILAQIRSAAASDDAKLWASLTPKAHTGVSNYAEFLRFLEDEIDTYGWKDTVNKYLFSGSAIAEDMFVRFFGGYLHPYIHLGYGIEFEQPAIVAEALAQTASHITWQGDFLLPAEEKSKSVKGPAPFADLLAALENDDRIKAAVEYTDPATTKGLIAKEGAYLAELTAKAKIPDPTDEKLEEAAASITTATAYMACAAQRADRHVKIDFILMHGVNSNLFTTVYARSAWIDRRVRARILEWKARIDLFLYCAQGSPALHGEDIRDYAPKVPGPNPWTTVVDRTLRLSEDGHVAKMVRALAAAERDMARQSPGGSSLVAPDDWARMANMVIDGAEAGGVTWIRGAGFDDAWTSFVSQVGPRPLW</sequence>
<reference evidence="2" key="1">
    <citation type="submission" date="2022-07" db="EMBL/GenBank/DDBJ databases">
        <title>Fungi with potential for degradation of polypropylene.</title>
        <authorList>
            <person name="Gostincar C."/>
        </authorList>
    </citation>
    <scope>NUCLEOTIDE SEQUENCE</scope>
    <source>
        <strain evidence="2">EXF-13308</strain>
    </source>
</reference>
<evidence type="ECO:0000313" key="3">
    <source>
        <dbReference type="Proteomes" id="UP001174694"/>
    </source>
</evidence>
<gene>
    <name evidence="2" type="ORF">NKR23_g5224</name>
</gene>
<dbReference type="PANTHER" id="PTHR35870:SF1">
    <property type="entry name" value="PROTEIN, PUTATIVE (AFU_ORTHOLOGUE AFUA_5G03330)-RELATED"/>
    <property type="match status" value="1"/>
</dbReference>
<evidence type="ECO:0000313" key="2">
    <source>
        <dbReference type="EMBL" id="KAJ9148279.1"/>
    </source>
</evidence>
<keyword evidence="3" id="KW-1185">Reference proteome</keyword>
<evidence type="ECO:0000256" key="1">
    <source>
        <dbReference type="ARBA" id="ARBA00023002"/>
    </source>
</evidence>
<accession>A0AA38VF61</accession>
<dbReference type="PANTHER" id="PTHR35870">
    <property type="entry name" value="PROTEIN, PUTATIVE (AFU_ORTHOLOGUE AFUA_5G03330)-RELATED"/>
    <property type="match status" value="1"/>
</dbReference>
<dbReference type="EMBL" id="JANBVO010000013">
    <property type="protein sequence ID" value="KAJ9148279.1"/>
    <property type="molecule type" value="Genomic_DNA"/>
</dbReference>
<comment type="caution">
    <text evidence="2">The sequence shown here is derived from an EMBL/GenBank/DDBJ whole genome shotgun (WGS) entry which is preliminary data.</text>
</comment>
<dbReference type="InterPro" id="IPR025337">
    <property type="entry name" value="Questin_oxidase-like"/>
</dbReference>
<protein>
    <submittedName>
        <fullName evidence="2">HypA-like protein</fullName>
    </submittedName>
</protein>
<dbReference type="Pfam" id="PF14027">
    <property type="entry name" value="Questin_oxidase"/>
    <property type="match status" value="1"/>
</dbReference>
<dbReference type="AlphaFoldDB" id="A0AA38VF61"/>
<dbReference type="Proteomes" id="UP001174694">
    <property type="component" value="Unassembled WGS sequence"/>
</dbReference>
<dbReference type="GO" id="GO:0016491">
    <property type="term" value="F:oxidoreductase activity"/>
    <property type="evidence" value="ECO:0007669"/>
    <property type="project" value="UniProtKB-KW"/>
</dbReference>
<name>A0AA38VF61_9PEZI</name>